<dbReference type="InterPro" id="IPR035979">
    <property type="entry name" value="RBD_domain_sf"/>
</dbReference>
<organism evidence="5 6">
    <name type="scientific">Basidiobolus meristosporus CBS 931.73</name>
    <dbReference type="NCBI Taxonomy" id="1314790"/>
    <lineage>
        <taxon>Eukaryota</taxon>
        <taxon>Fungi</taxon>
        <taxon>Fungi incertae sedis</taxon>
        <taxon>Zoopagomycota</taxon>
        <taxon>Entomophthoromycotina</taxon>
        <taxon>Basidiobolomycetes</taxon>
        <taxon>Basidiobolales</taxon>
        <taxon>Basidiobolaceae</taxon>
        <taxon>Basidiobolus</taxon>
    </lineage>
</organism>
<dbReference type="AlphaFoldDB" id="A0A1Y1XSR6"/>
<dbReference type="GO" id="GO:0071011">
    <property type="term" value="C:precatalytic spliceosome"/>
    <property type="evidence" value="ECO:0007669"/>
    <property type="project" value="TreeGrafter"/>
</dbReference>
<dbReference type="InterPro" id="IPR051847">
    <property type="entry name" value="RNA_proc/Spliceosome_comp"/>
</dbReference>
<evidence type="ECO:0000313" key="5">
    <source>
        <dbReference type="EMBL" id="ORX88780.1"/>
    </source>
</evidence>
<evidence type="ECO:0000256" key="3">
    <source>
        <dbReference type="SAM" id="MobiDB-lite"/>
    </source>
</evidence>
<keyword evidence="1 2" id="KW-0694">RNA-binding</keyword>
<dbReference type="Gene3D" id="3.30.70.330">
    <property type="match status" value="1"/>
</dbReference>
<dbReference type="GO" id="GO:0005686">
    <property type="term" value="C:U2 snRNP"/>
    <property type="evidence" value="ECO:0007669"/>
    <property type="project" value="TreeGrafter"/>
</dbReference>
<feature type="compositionally biased region" description="Basic and acidic residues" evidence="3">
    <location>
        <begin position="256"/>
        <end position="284"/>
    </location>
</feature>
<sequence>NQLAICSVVKEIQRINLQEASRDIDGSGSWHSQYKDSAYLFVGGLPFELTEGDIICIFSQYGEILDVNLVRDKKTGKSKGFCFLGYSDQRSTILAVDNLNGIKVLERTLRVDHVANYKPPKEGDEPDAPRKFEYNAAPPLLEASSSSDSSPENVDEEDPMADYIRKRKARKEKKKAKKARKEDKEKKSKKKKEDKESKDEKKVGEAPSKREPSLERKEERYRDDSRTRSDRRDSSRRESYSREEGDRRREHRHHHREESEYRSKDAKYEESSSRYRDYRSERRY</sequence>
<dbReference type="InParanoid" id="A0A1Y1XSR6"/>
<protein>
    <submittedName>
        <fullName evidence="5">RNA-binding domain-containing protein</fullName>
    </submittedName>
</protein>
<dbReference type="GO" id="GO:0005654">
    <property type="term" value="C:nucleoplasm"/>
    <property type="evidence" value="ECO:0007669"/>
    <property type="project" value="UniProtKB-ARBA"/>
</dbReference>
<feature type="non-terminal residue" evidence="5">
    <location>
        <position position="1"/>
    </location>
</feature>
<dbReference type="GO" id="GO:0000398">
    <property type="term" value="P:mRNA splicing, via spliceosome"/>
    <property type="evidence" value="ECO:0007669"/>
    <property type="project" value="InterPro"/>
</dbReference>
<evidence type="ECO:0000256" key="1">
    <source>
        <dbReference type="ARBA" id="ARBA00022884"/>
    </source>
</evidence>
<dbReference type="OrthoDB" id="2573941at2759"/>
<dbReference type="CDD" id="cd12411">
    <property type="entry name" value="RRM_ist3_like"/>
    <property type="match status" value="1"/>
</dbReference>
<dbReference type="STRING" id="1314790.A0A1Y1XSR6"/>
<proteinExistence type="predicted"/>
<dbReference type="PANTHER" id="PTHR45880:SF1">
    <property type="entry name" value="RNA-BINDING MOTIF PROTEIN, X-LINKED 2"/>
    <property type="match status" value="1"/>
</dbReference>
<dbReference type="PANTHER" id="PTHR45880">
    <property type="entry name" value="RNA-BINDING MOTIF PROTEIN, X-LINKED 2"/>
    <property type="match status" value="1"/>
</dbReference>
<feature type="compositionally biased region" description="Low complexity" evidence="3">
    <location>
        <begin position="140"/>
        <end position="152"/>
    </location>
</feature>
<gene>
    <name evidence="5" type="ORF">K493DRAFT_235585</name>
</gene>
<evidence type="ECO:0000256" key="2">
    <source>
        <dbReference type="PROSITE-ProRule" id="PRU00176"/>
    </source>
</evidence>
<keyword evidence="6" id="KW-1185">Reference proteome</keyword>
<dbReference type="SMART" id="SM00360">
    <property type="entry name" value="RRM"/>
    <property type="match status" value="1"/>
</dbReference>
<comment type="caution">
    <text evidence="5">The sequence shown here is derived from an EMBL/GenBank/DDBJ whole genome shotgun (WGS) entry which is preliminary data.</text>
</comment>
<feature type="compositionally biased region" description="Basic residues" evidence="3">
    <location>
        <begin position="165"/>
        <end position="179"/>
    </location>
</feature>
<dbReference type="GO" id="GO:0071013">
    <property type="term" value="C:catalytic step 2 spliceosome"/>
    <property type="evidence" value="ECO:0007669"/>
    <property type="project" value="TreeGrafter"/>
</dbReference>
<evidence type="ECO:0000259" key="4">
    <source>
        <dbReference type="PROSITE" id="PS50102"/>
    </source>
</evidence>
<feature type="region of interest" description="Disordered" evidence="3">
    <location>
        <begin position="140"/>
        <end position="284"/>
    </location>
</feature>
<dbReference type="Proteomes" id="UP000193498">
    <property type="component" value="Unassembled WGS sequence"/>
</dbReference>
<reference evidence="5 6" key="1">
    <citation type="submission" date="2016-07" db="EMBL/GenBank/DDBJ databases">
        <title>Pervasive Adenine N6-methylation of Active Genes in Fungi.</title>
        <authorList>
            <consortium name="DOE Joint Genome Institute"/>
            <person name="Mondo S.J."/>
            <person name="Dannebaum R.O."/>
            <person name="Kuo R.C."/>
            <person name="Labutti K."/>
            <person name="Haridas S."/>
            <person name="Kuo A."/>
            <person name="Salamov A."/>
            <person name="Ahrendt S.R."/>
            <person name="Lipzen A."/>
            <person name="Sullivan W."/>
            <person name="Andreopoulos W.B."/>
            <person name="Clum A."/>
            <person name="Lindquist E."/>
            <person name="Daum C."/>
            <person name="Ramamoorthy G.K."/>
            <person name="Gryganskyi A."/>
            <person name="Culley D."/>
            <person name="Magnuson J.K."/>
            <person name="James T.Y."/>
            <person name="O'Malley M.A."/>
            <person name="Stajich J.E."/>
            <person name="Spatafora J.W."/>
            <person name="Visel A."/>
            <person name="Grigoriev I.V."/>
        </authorList>
    </citation>
    <scope>NUCLEOTIDE SEQUENCE [LARGE SCALE GENOMIC DNA]</scope>
    <source>
        <strain evidence="5 6">CBS 931.73</strain>
    </source>
</reference>
<dbReference type="SUPFAM" id="SSF54928">
    <property type="entry name" value="RNA-binding domain, RBD"/>
    <property type="match status" value="1"/>
</dbReference>
<dbReference type="GO" id="GO:0003723">
    <property type="term" value="F:RNA binding"/>
    <property type="evidence" value="ECO:0007669"/>
    <property type="project" value="UniProtKB-UniRule"/>
</dbReference>
<feature type="domain" description="RRM" evidence="4">
    <location>
        <begin position="38"/>
        <end position="116"/>
    </location>
</feature>
<dbReference type="InterPro" id="IPR045844">
    <property type="entry name" value="RRM_Ist3-like"/>
</dbReference>
<name>A0A1Y1XSR6_9FUNG</name>
<dbReference type="PROSITE" id="PS50102">
    <property type="entry name" value="RRM"/>
    <property type="match status" value="1"/>
</dbReference>
<dbReference type="EMBL" id="MCFE01000498">
    <property type="protein sequence ID" value="ORX88780.1"/>
    <property type="molecule type" value="Genomic_DNA"/>
</dbReference>
<dbReference type="InterPro" id="IPR012677">
    <property type="entry name" value="Nucleotide-bd_a/b_plait_sf"/>
</dbReference>
<evidence type="ECO:0000313" key="6">
    <source>
        <dbReference type="Proteomes" id="UP000193498"/>
    </source>
</evidence>
<dbReference type="FunFam" id="3.30.70.330:FF:000218">
    <property type="entry name" value="RNA-binding motif protein, X-linked 2"/>
    <property type="match status" value="1"/>
</dbReference>
<dbReference type="InterPro" id="IPR000504">
    <property type="entry name" value="RRM_dom"/>
</dbReference>
<accession>A0A1Y1XSR6</accession>
<feature type="compositionally biased region" description="Basic and acidic residues" evidence="3">
    <location>
        <begin position="180"/>
        <end position="248"/>
    </location>
</feature>
<dbReference type="Pfam" id="PF00076">
    <property type="entry name" value="RRM_1"/>
    <property type="match status" value="1"/>
</dbReference>
<dbReference type="FunCoup" id="A0A1Y1XSR6">
    <property type="interactions" value="246"/>
</dbReference>